<proteinExistence type="predicted"/>
<dbReference type="EMBL" id="JARIHO010000009">
    <property type="protein sequence ID" value="KAJ7355305.1"/>
    <property type="molecule type" value="Genomic_DNA"/>
</dbReference>
<name>A0AAD7EXB4_9AGAR</name>
<feature type="compositionally biased region" description="Basic residues" evidence="1">
    <location>
        <begin position="1"/>
        <end position="15"/>
    </location>
</feature>
<organism evidence="2 3">
    <name type="scientific">Mycena albidolilacea</name>
    <dbReference type="NCBI Taxonomy" id="1033008"/>
    <lineage>
        <taxon>Eukaryota</taxon>
        <taxon>Fungi</taxon>
        <taxon>Dikarya</taxon>
        <taxon>Basidiomycota</taxon>
        <taxon>Agaricomycotina</taxon>
        <taxon>Agaricomycetes</taxon>
        <taxon>Agaricomycetidae</taxon>
        <taxon>Agaricales</taxon>
        <taxon>Marasmiineae</taxon>
        <taxon>Mycenaceae</taxon>
        <taxon>Mycena</taxon>
    </lineage>
</organism>
<dbReference type="AlphaFoldDB" id="A0AAD7EXB4"/>
<evidence type="ECO:0000256" key="1">
    <source>
        <dbReference type="SAM" id="MobiDB-lite"/>
    </source>
</evidence>
<dbReference type="Proteomes" id="UP001218218">
    <property type="component" value="Unassembled WGS sequence"/>
</dbReference>
<sequence>MTYHQHRRRHLRPHPPLRPTPEHHSPIPRHTPPARSTMADAFLVLPLVPYASTPILGLVLACAPPYLAPALAYPCPISYTWSRHRKAARRIQQFSAVEHDPAPSPAPTHSLDCTHAARRVDERAQRVRIGPVLTTQMRLDCCVAASLFSS</sequence>
<evidence type="ECO:0000313" key="3">
    <source>
        <dbReference type="Proteomes" id="UP001218218"/>
    </source>
</evidence>
<comment type="caution">
    <text evidence="2">The sequence shown here is derived from an EMBL/GenBank/DDBJ whole genome shotgun (WGS) entry which is preliminary data.</text>
</comment>
<protein>
    <submittedName>
        <fullName evidence="2">Uncharacterized protein</fullName>
    </submittedName>
</protein>
<reference evidence="2" key="1">
    <citation type="submission" date="2023-03" db="EMBL/GenBank/DDBJ databases">
        <title>Massive genome expansion in bonnet fungi (Mycena s.s.) driven by repeated elements and novel gene families across ecological guilds.</title>
        <authorList>
            <consortium name="Lawrence Berkeley National Laboratory"/>
            <person name="Harder C.B."/>
            <person name="Miyauchi S."/>
            <person name="Viragh M."/>
            <person name="Kuo A."/>
            <person name="Thoen E."/>
            <person name="Andreopoulos B."/>
            <person name="Lu D."/>
            <person name="Skrede I."/>
            <person name="Drula E."/>
            <person name="Henrissat B."/>
            <person name="Morin E."/>
            <person name="Kohler A."/>
            <person name="Barry K."/>
            <person name="LaButti K."/>
            <person name="Morin E."/>
            <person name="Salamov A."/>
            <person name="Lipzen A."/>
            <person name="Mereny Z."/>
            <person name="Hegedus B."/>
            <person name="Baldrian P."/>
            <person name="Stursova M."/>
            <person name="Weitz H."/>
            <person name="Taylor A."/>
            <person name="Grigoriev I.V."/>
            <person name="Nagy L.G."/>
            <person name="Martin F."/>
            <person name="Kauserud H."/>
        </authorList>
    </citation>
    <scope>NUCLEOTIDE SEQUENCE</scope>
    <source>
        <strain evidence="2">CBHHK002</strain>
    </source>
</reference>
<gene>
    <name evidence="2" type="ORF">DFH08DRAFT_497147</name>
</gene>
<evidence type="ECO:0000313" key="2">
    <source>
        <dbReference type="EMBL" id="KAJ7355305.1"/>
    </source>
</evidence>
<feature type="region of interest" description="Disordered" evidence="1">
    <location>
        <begin position="1"/>
        <end position="33"/>
    </location>
</feature>
<keyword evidence="3" id="KW-1185">Reference proteome</keyword>
<accession>A0AAD7EXB4</accession>